<evidence type="ECO:0000256" key="1">
    <source>
        <dbReference type="ARBA" id="ARBA00004637"/>
    </source>
</evidence>
<dbReference type="GO" id="GO:0045259">
    <property type="term" value="C:proton-transporting ATP synthase complex"/>
    <property type="evidence" value="ECO:0007669"/>
    <property type="project" value="UniProtKB-KW"/>
</dbReference>
<keyword evidence="9" id="KW-0139">CF(1)</keyword>
<keyword evidence="5" id="KW-0999">Mitochondrion inner membrane</keyword>
<dbReference type="PRINTS" id="PR00126">
    <property type="entry name" value="ATPASEGAMMA"/>
</dbReference>
<evidence type="ECO:0000256" key="10">
    <source>
        <dbReference type="ARBA" id="ARBA00023310"/>
    </source>
</evidence>
<comment type="subcellular location">
    <subcellularLocation>
        <location evidence="1">Mitochondrion inner membrane</location>
        <topology evidence="1">Peripheral membrane protein</topology>
    </subcellularLocation>
</comment>
<organism evidence="12">
    <name type="scientific">Andalucia godoyi</name>
    <name type="common">Flagellate</name>
    <dbReference type="NCBI Taxonomy" id="505711"/>
    <lineage>
        <taxon>Eukaryota</taxon>
        <taxon>Discoba</taxon>
        <taxon>Jakobida</taxon>
        <taxon>Andalucina</taxon>
        <taxon>Andaluciidae</taxon>
        <taxon>Andalucia</taxon>
    </lineage>
</organism>
<evidence type="ECO:0000256" key="5">
    <source>
        <dbReference type="ARBA" id="ARBA00022792"/>
    </source>
</evidence>
<comment type="similarity">
    <text evidence="2">Belongs to the ATPase gamma chain family.</text>
</comment>
<dbReference type="GO" id="GO:0016787">
    <property type="term" value="F:hydrolase activity"/>
    <property type="evidence" value="ECO:0007669"/>
    <property type="project" value="UniProtKB-KW"/>
</dbReference>
<evidence type="ECO:0000256" key="6">
    <source>
        <dbReference type="ARBA" id="ARBA00023065"/>
    </source>
</evidence>
<dbReference type="InterPro" id="IPR000131">
    <property type="entry name" value="ATP_synth_F1_gsu"/>
</dbReference>
<dbReference type="GO" id="GO:0005743">
    <property type="term" value="C:mitochondrial inner membrane"/>
    <property type="evidence" value="ECO:0007669"/>
    <property type="project" value="UniProtKB-SubCell"/>
</dbReference>
<gene>
    <name evidence="12" type="primary">atp3</name>
</gene>
<keyword evidence="8" id="KW-0472">Membrane</keyword>
<keyword evidence="12" id="KW-0378">Hydrolase</keyword>
<geneLocation type="mitochondrion" evidence="12"/>
<dbReference type="PANTHER" id="PTHR11693">
    <property type="entry name" value="ATP SYNTHASE GAMMA CHAIN"/>
    <property type="match status" value="1"/>
</dbReference>
<sequence>MASTKEFKNRLKSITSIKKITKAMKMVAASKLRQAQRSCEGVRPFQSSLQQLLPGSVSNFTGSKHLIIAITTDRGLCGGVNSSVVKTTKKVLKELVANGSEVSIVCVGEKGRDALVRECGKSMVKIINDVTRKPVNFLAASALSEEILSYPFDRCTIVYNEFKSVIAQVVTTGNIPSYDAYVADPAGWGEYEFDSDQASLLYNFFEFSMATRILSALLENATSEQGARMSAMDSAARNAGDMINKLSLSYNKARQAAITSELIDIISAAGAVSK</sequence>
<evidence type="ECO:0000256" key="11">
    <source>
        <dbReference type="ARBA" id="ARBA00031066"/>
    </source>
</evidence>
<keyword evidence="3" id="KW-0813">Transport</keyword>
<proteinExistence type="inferred from homology"/>
<dbReference type="FunFam" id="3.40.1380.10:FF:000003">
    <property type="entry name" value="ATP synthase subunit gamma"/>
    <property type="match status" value="1"/>
</dbReference>
<name>M4QCP1_ANDGO</name>
<dbReference type="EMBL" id="KC353352">
    <property type="protein sequence ID" value="AGH23965.1"/>
    <property type="molecule type" value="Genomic_DNA"/>
</dbReference>
<evidence type="ECO:0000256" key="9">
    <source>
        <dbReference type="ARBA" id="ARBA00023196"/>
    </source>
</evidence>
<evidence type="ECO:0000256" key="8">
    <source>
        <dbReference type="ARBA" id="ARBA00023136"/>
    </source>
</evidence>
<dbReference type="PANTHER" id="PTHR11693:SF22">
    <property type="entry name" value="ATP SYNTHASE SUBUNIT GAMMA, MITOCHONDRIAL"/>
    <property type="match status" value="1"/>
</dbReference>
<dbReference type="GeneID" id="15332804"/>
<keyword evidence="7 12" id="KW-0496">Mitochondrion</keyword>
<dbReference type="InterPro" id="IPR035968">
    <property type="entry name" value="ATP_synth_F1_ATPase_gsu"/>
</dbReference>
<accession>M4QCP1</accession>
<dbReference type="CDD" id="cd12151">
    <property type="entry name" value="F1-ATPase_gamma"/>
    <property type="match status" value="1"/>
</dbReference>
<dbReference type="Gene3D" id="1.10.287.80">
    <property type="entry name" value="ATP synthase, gamma subunit, helix hairpin domain"/>
    <property type="match status" value="1"/>
</dbReference>
<protein>
    <recommendedName>
        <fullName evidence="11">F-ATPase gamma subunit</fullName>
    </recommendedName>
</protein>
<evidence type="ECO:0000256" key="3">
    <source>
        <dbReference type="ARBA" id="ARBA00022448"/>
    </source>
</evidence>
<dbReference type="HAMAP" id="MF_00815">
    <property type="entry name" value="ATP_synth_gamma_bact"/>
    <property type="match status" value="1"/>
</dbReference>
<keyword evidence="4" id="KW-0375">Hydrogen ion transport</keyword>
<dbReference type="NCBIfam" id="TIGR01146">
    <property type="entry name" value="ATPsyn_F1gamma"/>
    <property type="match status" value="1"/>
</dbReference>
<evidence type="ECO:0000256" key="7">
    <source>
        <dbReference type="ARBA" id="ARBA00023128"/>
    </source>
</evidence>
<dbReference type="GO" id="GO:0046933">
    <property type="term" value="F:proton-transporting ATP synthase activity, rotational mechanism"/>
    <property type="evidence" value="ECO:0007669"/>
    <property type="project" value="InterPro"/>
</dbReference>
<evidence type="ECO:0000256" key="2">
    <source>
        <dbReference type="ARBA" id="ARBA00007681"/>
    </source>
</evidence>
<dbReference type="AlphaFoldDB" id="M4QCP1"/>
<dbReference type="Gene3D" id="3.40.1380.10">
    <property type="match status" value="1"/>
</dbReference>
<dbReference type="Pfam" id="PF00231">
    <property type="entry name" value="ATP-synt"/>
    <property type="match status" value="1"/>
</dbReference>
<dbReference type="SUPFAM" id="SSF52943">
    <property type="entry name" value="ATP synthase (F1-ATPase), gamma subunit"/>
    <property type="match status" value="1"/>
</dbReference>
<dbReference type="PIRSF" id="PIRSF039089">
    <property type="entry name" value="ATP_synthase_gamma"/>
    <property type="match status" value="1"/>
</dbReference>
<evidence type="ECO:0000256" key="4">
    <source>
        <dbReference type="ARBA" id="ARBA00022781"/>
    </source>
</evidence>
<keyword evidence="10" id="KW-0066">ATP synthesis</keyword>
<keyword evidence="6" id="KW-0406">Ion transport</keyword>
<dbReference type="RefSeq" id="YP_007890471.1">
    <property type="nucleotide sequence ID" value="NC_021124.1"/>
</dbReference>
<evidence type="ECO:0000313" key="12">
    <source>
        <dbReference type="EMBL" id="AGH23965.1"/>
    </source>
</evidence>
<reference evidence="12" key="1">
    <citation type="journal article" date="2013" name="Genome Biol. Evol.">
        <title>Strikingly bacteria-like and gene-rich mitochondrial genomes throughout jakobid protists.</title>
        <authorList>
            <person name="Burger G."/>
            <person name="Gray M.W."/>
            <person name="Forget L."/>
            <person name="Lang B.F."/>
        </authorList>
    </citation>
    <scope>NUCLEOTIDE SEQUENCE</scope>
    <source>
        <strain evidence="12">ATCC PRA-185</strain>
    </source>
</reference>